<proteinExistence type="predicted"/>
<feature type="transmembrane region" description="Helical" evidence="5">
    <location>
        <begin position="218"/>
        <end position="238"/>
    </location>
</feature>
<feature type="transmembrane region" description="Helical" evidence="5">
    <location>
        <begin position="141"/>
        <end position="162"/>
    </location>
</feature>
<keyword evidence="8" id="KW-1185">Reference proteome</keyword>
<evidence type="ECO:0000256" key="4">
    <source>
        <dbReference type="ARBA" id="ARBA00023136"/>
    </source>
</evidence>
<comment type="subcellular location">
    <subcellularLocation>
        <location evidence="1">Membrane</location>
        <topology evidence="1">Multi-pass membrane protein</topology>
    </subcellularLocation>
</comment>
<gene>
    <name evidence="7" type="ORF">THERMOS_27</name>
</gene>
<dbReference type="RefSeq" id="WP_202762473.1">
    <property type="nucleotide sequence ID" value="NZ_CAESAQ020000003.1"/>
</dbReference>
<dbReference type="GO" id="GO:0016020">
    <property type="term" value="C:membrane"/>
    <property type="evidence" value="ECO:0007669"/>
    <property type="project" value="UniProtKB-SubCell"/>
</dbReference>
<evidence type="ECO:0000256" key="2">
    <source>
        <dbReference type="ARBA" id="ARBA00022692"/>
    </source>
</evidence>
<feature type="transmembrane region" description="Helical" evidence="5">
    <location>
        <begin position="174"/>
        <end position="190"/>
    </location>
</feature>
<feature type="transmembrane region" description="Helical" evidence="5">
    <location>
        <begin position="117"/>
        <end position="135"/>
    </location>
</feature>
<feature type="domain" description="O-antigen ligase-related" evidence="6">
    <location>
        <begin position="187"/>
        <end position="341"/>
    </location>
</feature>
<dbReference type="PANTHER" id="PTHR37422:SF13">
    <property type="entry name" value="LIPOPOLYSACCHARIDE BIOSYNTHESIS PROTEIN PA4999-RELATED"/>
    <property type="match status" value="1"/>
</dbReference>
<dbReference type="Pfam" id="PF04932">
    <property type="entry name" value="Wzy_C"/>
    <property type="match status" value="1"/>
</dbReference>
<sequence>MHLLTNIFAQKFKTSALALVFLFPILMAIVGSAVSTIYLLLFILGTIYIKRLVPTLSTQEKTVLIGFVVVFFIYLLGMINSDDVYNGFKKLGKFSYFLLSAPVFFLFRYYQQPMLKAFYIGTTLSGFTLLIYLLLNSGSTGAYHSIMYGDFSMLIVGVNILLSLLASFKKTDKILLALSGLSALSASLIVGAKGSWVALPLLFLMLLYLLVTQKKIRFKIMAICTSIVLTIGITVNAFPGQTIDRFNTAISSTSQFVENENDNKKQQVGTASERFIFWKAAINTVKKYPFFGSGSGDFRLELRRFTKAYPQYNVIGDDYGSAHNIFFEWLALFGIVGFLALMASVFLLPLRFFFQVIKDNPKKLWVGLAGIWIILSSMVFGLTETWIVRSAPNGVYMFFVLLFIAFSASSEIEKRYNKTSS</sequence>
<feature type="transmembrane region" description="Helical" evidence="5">
    <location>
        <begin position="196"/>
        <end position="211"/>
    </location>
</feature>
<feature type="transmembrane region" description="Helical" evidence="5">
    <location>
        <begin position="20"/>
        <end position="49"/>
    </location>
</feature>
<dbReference type="AlphaFoldDB" id="A0A8H9CEP3"/>
<organism evidence="7 8">
    <name type="scientific">Bathymodiolus thermophilus thioautotrophic gill symbiont</name>
    <dbReference type="NCBI Taxonomy" id="2360"/>
    <lineage>
        <taxon>Bacteria</taxon>
        <taxon>Pseudomonadati</taxon>
        <taxon>Pseudomonadota</taxon>
        <taxon>Gammaproteobacteria</taxon>
        <taxon>sulfur-oxidizing symbionts</taxon>
    </lineage>
</organism>
<evidence type="ECO:0000313" key="8">
    <source>
        <dbReference type="Proteomes" id="UP000643672"/>
    </source>
</evidence>
<accession>A0A8H9CEP3</accession>
<keyword evidence="4 5" id="KW-0472">Membrane</keyword>
<feature type="transmembrane region" description="Helical" evidence="5">
    <location>
        <begin position="364"/>
        <end position="382"/>
    </location>
</feature>
<protein>
    <recommendedName>
        <fullName evidence="6">O-antigen ligase-related domain-containing protein</fullName>
    </recommendedName>
</protein>
<feature type="transmembrane region" description="Helical" evidence="5">
    <location>
        <begin position="329"/>
        <end position="352"/>
    </location>
</feature>
<name>A0A8H9CEP3_9GAMM</name>
<reference evidence="7 8" key="1">
    <citation type="submission" date="2020-05" db="EMBL/GenBank/DDBJ databases">
        <authorList>
            <person name="Petersen J."/>
            <person name="Sayavedra L."/>
        </authorList>
    </citation>
    <scope>NUCLEOTIDE SEQUENCE [LARGE SCALE GENOMIC DNA]</scope>
    <source>
        <strain evidence="7">B thermophilus SOXS</strain>
    </source>
</reference>
<evidence type="ECO:0000313" key="7">
    <source>
        <dbReference type="EMBL" id="CAB5493993.1"/>
    </source>
</evidence>
<dbReference type="PANTHER" id="PTHR37422">
    <property type="entry name" value="TEICHURONIC ACID BIOSYNTHESIS PROTEIN TUAE"/>
    <property type="match status" value="1"/>
</dbReference>
<dbReference type="InterPro" id="IPR051533">
    <property type="entry name" value="WaaL-like"/>
</dbReference>
<evidence type="ECO:0000256" key="3">
    <source>
        <dbReference type="ARBA" id="ARBA00022989"/>
    </source>
</evidence>
<dbReference type="EMBL" id="CAESAQ020000003">
    <property type="protein sequence ID" value="CAB5493993.1"/>
    <property type="molecule type" value="Genomic_DNA"/>
</dbReference>
<feature type="transmembrane region" description="Helical" evidence="5">
    <location>
        <begin position="61"/>
        <end position="79"/>
    </location>
</feature>
<dbReference type="InterPro" id="IPR007016">
    <property type="entry name" value="O-antigen_ligase-rel_domated"/>
</dbReference>
<evidence type="ECO:0000259" key="6">
    <source>
        <dbReference type="Pfam" id="PF04932"/>
    </source>
</evidence>
<dbReference type="Proteomes" id="UP000643672">
    <property type="component" value="Unassembled WGS sequence"/>
</dbReference>
<evidence type="ECO:0000256" key="1">
    <source>
        <dbReference type="ARBA" id="ARBA00004141"/>
    </source>
</evidence>
<keyword evidence="3 5" id="KW-1133">Transmembrane helix</keyword>
<evidence type="ECO:0000256" key="5">
    <source>
        <dbReference type="SAM" id="Phobius"/>
    </source>
</evidence>
<keyword evidence="2 5" id="KW-0812">Transmembrane</keyword>
<feature type="transmembrane region" description="Helical" evidence="5">
    <location>
        <begin position="394"/>
        <end position="412"/>
    </location>
</feature>
<comment type="caution">
    <text evidence="7">The sequence shown here is derived from an EMBL/GenBank/DDBJ whole genome shotgun (WGS) entry which is preliminary data.</text>
</comment>
<feature type="transmembrane region" description="Helical" evidence="5">
    <location>
        <begin position="91"/>
        <end position="110"/>
    </location>
</feature>